<name>A0A2Z6DYK9_HYDTE</name>
<dbReference type="KEGG" id="htl:HPTL_1352"/>
<dbReference type="Gene3D" id="2.30.30.240">
    <property type="entry name" value="PRC-barrel domain"/>
    <property type="match status" value="1"/>
</dbReference>
<keyword evidence="4 5" id="KW-0143">Chaperone</keyword>
<evidence type="ECO:0000313" key="8">
    <source>
        <dbReference type="EMBL" id="BBD77616.1"/>
    </source>
</evidence>
<organism evidence="8 9">
    <name type="scientific">Hydrogenophilus thermoluteolus</name>
    <name type="common">Pseudomonas hydrogenothermophila</name>
    <dbReference type="NCBI Taxonomy" id="297"/>
    <lineage>
        <taxon>Bacteria</taxon>
        <taxon>Pseudomonadati</taxon>
        <taxon>Pseudomonadota</taxon>
        <taxon>Hydrogenophilia</taxon>
        <taxon>Hydrogenophilales</taxon>
        <taxon>Hydrogenophilaceae</taxon>
        <taxon>Hydrogenophilus</taxon>
    </lineage>
</organism>
<dbReference type="InterPro" id="IPR056792">
    <property type="entry name" value="PRC_RimM"/>
</dbReference>
<dbReference type="InterPro" id="IPR011033">
    <property type="entry name" value="PRC_barrel-like_sf"/>
</dbReference>
<dbReference type="Pfam" id="PF01782">
    <property type="entry name" value="RimM"/>
    <property type="match status" value="1"/>
</dbReference>
<dbReference type="HAMAP" id="MF_00014">
    <property type="entry name" value="Ribosome_mat_RimM"/>
    <property type="match status" value="1"/>
</dbReference>
<dbReference type="InterPro" id="IPR036976">
    <property type="entry name" value="RimM_N_sf"/>
</dbReference>
<comment type="function">
    <text evidence="5">An accessory protein needed during the final step in the assembly of 30S ribosomal subunit, possibly for assembly of the head region. Essential for efficient processing of 16S rRNA. May be needed both before and after RbfA during the maturation of 16S rRNA. It has affinity for free ribosomal 30S subunits but not for 70S ribosomes.</text>
</comment>
<evidence type="ECO:0000313" key="9">
    <source>
        <dbReference type="Proteomes" id="UP000262004"/>
    </source>
</evidence>
<sequence length="171" mass="19293">MSEVIVLGRLTSPFAIKGWFKLHPFGDDPESWQAMPQWWVSPESGAPLDAWQQLTLEALTPHGKGWIVKFQEISDRTAAEAYRGWYVGAPRSALPEPEADEFYWGDLVGCRVETPKGQVLGVVIELISAGAHDVLVVRNDKKTHLIPFVRAYVPTVDLNERRIVADWSPEW</sequence>
<dbReference type="PANTHER" id="PTHR33692:SF1">
    <property type="entry name" value="RIBOSOME MATURATION FACTOR RIMM"/>
    <property type="match status" value="1"/>
</dbReference>
<evidence type="ECO:0000259" key="6">
    <source>
        <dbReference type="Pfam" id="PF01782"/>
    </source>
</evidence>
<protein>
    <recommendedName>
        <fullName evidence="5">Ribosome maturation factor RimM</fullName>
    </recommendedName>
</protein>
<proteinExistence type="inferred from homology"/>
<dbReference type="EMBL" id="AP018558">
    <property type="protein sequence ID" value="BBD77616.1"/>
    <property type="molecule type" value="Genomic_DNA"/>
</dbReference>
<keyword evidence="1 5" id="KW-0963">Cytoplasm</keyword>
<comment type="subcellular location">
    <subcellularLocation>
        <location evidence="5">Cytoplasm</location>
    </subcellularLocation>
</comment>
<dbReference type="GO" id="GO:0005737">
    <property type="term" value="C:cytoplasm"/>
    <property type="evidence" value="ECO:0007669"/>
    <property type="project" value="UniProtKB-SubCell"/>
</dbReference>
<dbReference type="RefSeq" id="WP_119335337.1">
    <property type="nucleotide sequence ID" value="NZ_AP018558.1"/>
</dbReference>
<comment type="subunit">
    <text evidence="5">Binds ribosomal protein uS19.</text>
</comment>
<dbReference type="AlphaFoldDB" id="A0A2Z6DYK9"/>
<dbReference type="SUPFAM" id="SSF50447">
    <property type="entry name" value="Translation proteins"/>
    <property type="match status" value="1"/>
</dbReference>
<dbReference type="GO" id="GO:0005840">
    <property type="term" value="C:ribosome"/>
    <property type="evidence" value="ECO:0007669"/>
    <property type="project" value="InterPro"/>
</dbReference>
<dbReference type="GO" id="GO:0043022">
    <property type="term" value="F:ribosome binding"/>
    <property type="evidence" value="ECO:0007669"/>
    <property type="project" value="InterPro"/>
</dbReference>
<dbReference type="Proteomes" id="UP000262004">
    <property type="component" value="Chromosome"/>
</dbReference>
<dbReference type="OrthoDB" id="9783509at2"/>
<feature type="domain" description="Ribosome maturation factor RimM PRC barrel" evidence="7">
    <location>
        <begin position="104"/>
        <end position="169"/>
    </location>
</feature>
<evidence type="ECO:0000256" key="5">
    <source>
        <dbReference type="HAMAP-Rule" id="MF_00014"/>
    </source>
</evidence>
<reference evidence="8 9" key="1">
    <citation type="submission" date="2018-04" db="EMBL/GenBank/DDBJ databases">
        <title>Complete genome sequence of Hydrogenophilus thermoluteolus TH-1.</title>
        <authorList>
            <person name="Arai H."/>
        </authorList>
    </citation>
    <scope>NUCLEOTIDE SEQUENCE [LARGE SCALE GENOMIC DNA]</scope>
    <source>
        <strain evidence="8 9">TH-1</strain>
    </source>
</reference>
<evidence type="ECO:0000256" key="4">
    <source>
        <dbReference type="ARBA" id="ARBA00023186"/>
    </source>
</evidence>
<evidence type="ECO:0000256" key="1">
    <source>
        <dbReference type="ARBA" id="ARBA00022490"/>
    </source>
</evidence>
<dbReference type="GO" id="GO:0042274">
    <property type="term" value="P:ribosomal small subunit biogenesis"/>
    <property type="evidence" value="ECO:0007669"/>
    <property type="project" value="UniProtKB-UniRule"/>
</dbReference>
<comment type="domain">
    <text evidence="5">The PRC barrel domain binds ribosomal protein uS19.</text>
</comment>
<gene>
    <name evidence="5 8" type="primary">rimM</name>
    <name evidence="8" type="ORF">HPTL_1352</name>
</gene>
<feature type="domain" description="RimM N-terminal" evidence="6">
    <location>
        <begin position="7"/>
        <end position="92"/>
    </location>
</feature>
<dbReference type="NCBIfam" id="TIGR02273">
    <property type="entry name" value="16S_RimM"/>
    <property type="match status" value="1"/>
</dbReference>
<evidence type="ECO:0000256" key="3">
    <source>
        <dbReference type="ARBA" id="ARBA00022552"/>
    </source>
</evidence>
<keyword evidence="9" id="KW-1185">Reference proteome</keyword>
<dbReference type="Pfam" id="PF24986">
    <property type="entry name" value="PRC_RimM"/>
    <property type="match status" value="1"/>
</dbReference>
<evidence type="ECO:0000259" key="7">
    <source>
        <dbReference type="Pfam" id="PF24986"/>
    </source>
</evidence>
<evidence type="ECO:0000256" key="2">
    <source>
        <dbReference type="ARBA" id="ARBA00022517"/>
    </source>
</evidence>
<dbReference type="GO" id="GO:0006364">
    <property type="term" value="P:rRNA processing"/>
    <property type="evidence" value="ECO:0007669"/>
    <property type="project" value="UniProtKB-UniRule"/>
</dbReference>
<dbReference type="InterPro" id="IPR002676">
    <property type="entry name" value="RimM_N"/>
</dbReference>
<dbReference type="InterPro" id="IPR011961">
    <property type="entry name" value="RimM"/>
</dbReference>
<comment type="similarity">
    <text evidence="5">Belongs to the RimM family.</text>
</comment>
<dbReference type="PANTHER" id="PTHR33692">
    <property type="entry name" value="RIBOSOME MATURATION FACTOR RIMM"/>
    <property type="match status" value="1"/>
</dbReference>
<dbReference type="InterPro" id="IPR009000">
    <property type="entry name" value="Transl_B-barrel_sf"/>
</dbReference>
<keyword evidence="3 5" id="KW-0698">rRNA processing</keyword>
<accession>A0A2Z6DYK9</accession>
<keyword evidence="2 5" id="KW-0690">Ribosome biogenesis</keyword>
<dbReference type="Gene3D" id="2.40.30.60">
    <property type="entry name" value="RimM"/>
    <property type="match status" value="1"/>
</dbReference>
<dbReference type="SUPFAM" id="SSF50346">
    <property type="entry name" value="PRC-barrel domain"/>
    <property type="match status" value="1"/>
</dbReference>